<dbReference type="GO" id="GO:0006270">
    <property type="term" value="P:DNA replication initiation"/>
    <property type="evidence" value="ECO:0007669"/>
    <property type="project" value="TreeGrafter"/>
</dbReference>
<dbReference type="Gene3D" id="3.40.50.300">
    <property type="entry name" value="P-loop containing nucleotide triphosphate hydrolases"/>
    <property type="match status" value="1"/>
</dbReference>
<organism evidence="1">
    <name type="scientific">marine metagenome</name>
    <dbReference type="NCBI Taxonomy" id="408172"/>
    <lineage>
        <taxon>unclassified sequences</taxon>
        <taxon>metagenomes</taxon>
        <taxon>ecological metagenomes</taxon>
    </lineage>
</organism>
<dbReference type="EMBL" id="UINC01075052">
    <property type="protein sequence ID" value="SVC12864.1"/>
    <property type="molecule type" value="Genomic_DNA"/>
</dbReference>
<dbReference type="PANTHER" id="PTHR30050">
    <property type="entry name" value="CHROMOSOMAL REPLICATION INITIATOR PROTEIN DNAA"/>
    <property type="match status" value="1"/>
</dbReference>
<reference evidence="1" key="1">
    <citation type="submission" date="2018-05" db="EMBL/GenBank/DDBJ databases">
        <authorList>
            <person name="Lanie J.A."/>
            <person name="Ng W.-L."/>
            <person name="Kazmierczak K.M."/>
            <person name="Andrzejewski T.M."/>
            <person name="Davidsen T.M."/>
            <person name="Wayne K.J."/>
            <person name="Tettelin H."/>
            <person name="Glass J.I."/>
            <person name="Rusch D."/>
            <person name="Podicherti R."/>
            <person name="Tsui H.-C.T."/>
            <person name="Winkler M.E."/>
        </authorList>
    </citation>
    <scope>NUCLEOTIDE SEQUENCE</scope>
</reference>
<evidence type="ECO:0000313" key="1">
    <source>
        <dbReference type="EMBL" id="SVC12864.1"/>
    </source>
</evidence>
<gene>
    <name evidence="1" type="ORF">METZ01_LOCUS265718</name>
</gene>
<sequence>MNNKNQILFDFKFNKNYLDQDYYLSSSNQEAYNLINCWPKWIKKTINLYGEKFSGKSHLASIFEKKTACIKVFSGKFSDETIQNFKTKQAVIIEDLDENFSENLLYTVLNIIEQENKYLLITSLEPLNKFNFKLPDLISRIKNCLIIGIKNPDDNLIYALLIKYLSDRQINIDKKLIEYIIKRIDRSYEKIFLFIHKVDKLSLKKGKPVDLATIKEALKK</sequence>
<dbReference type="GO" id="GO:0005886">
    <property type="term" value="C:plasma membrane"/>
    <property type="evidence" value="ECO:0007669"/>
    <property type="project" value="TreeGrafter"/>
</dbReference>
<dbReference type="PANTHER" id="PTHR30050:SF5">
    <property type="entry name" value="DNAA REGULATORY INACTIVATOR HDA"/>
    <property type="match status" value="1"/>
</dbReference>
<dbReference type="SUPFAM" id="SSF52540">
    <property type="entry name" value="P-loop containing nucleoside triphosphate hydrolases"/>
    <property type="match status" value="1"/>
</dbReference>
<accession>A0A382JKC6</accession>
<dbReference type="GO" id="GO:0003688">
    <property type="term" value="F:DNA replication origin binding"/>
    <property type="evidence" value="ECO:0007669"/>
    <property type="project" value="TreeGrafter"/>
</dbReference>
<dbReference type="InterPro" id="IPR027417">
    <property type="entry name" value="P-loop_NTPase"/>
</dbReference>
<name>A0A382JKC6_9ZZZZ</name>
<dbReference type="Gene3D" id="1.10.8.60">
    <property type="match status" value="1"/>
</dbReference>
<protein>
    <submittedName>
        <fullName evidence="1">Uncharacterized protein</fullName>
    </submittedName>
</protein>
<proteinExistence type="predicted"/>
<dbReference type="AlphaFoldDB" id="A0A382JKC6"/>